<name>A0ABW5SVH2_9BACL</name>
<dbReference type="Pfam" id="PF13384">
    <property type="entry name" value="HTH_23"/>
    <property type="match status" value="1"/>
</dbReference>
<protein>
    <submittedName>
        <fullName evidence="2">Phage terminase small subunit</fullName>
    </submittedName>
</protein>
<dbReference type="Gene3D" id="1.10.10.60">
    <property type="entry name" value="Homeodomain-like"/>
    <property type="match status" value="1"/>
</dbReference>
<feature type="region of interest" description="Disordered" evidence="1">
    <location>
        <begin position="45"/>
        <end position="83"/>
    </location>
</feature>
<sequence>MADNHVLAEQDYLDGMKYKDIADKYGVSLNTVKSWKKRHGWFREKGAPSDKSVHTKRVGAPAGNQNAKGNRGGAAPKGNQNAKTHGFFSKHLPADALEIMQQIQERSPIDMLWDNITIQYTAIIRAQHIMYVKDKEDVTEVLKREKPGEYGDEHEWEFQFAWDKQANFLQAQSRAMTTLQNMIKQYEEMCRQPYVDEEHKLRLEILKGKVAEMDTENKFEPVIIKDDLHE</sequence>
<organism evidence="2 3">
    <name type="scientific">Paenibacillus shunpengii</name>
    <dbReference type="NCBI Taxonomy" id="2054424"/>
    <lineage>
        <taxon>Bacteria</taxon>
        <taxon>Bacillati</taxon>
        <taxon>Bacillota</taxon>
        <taxon>Bacilli</taxon>
        <taxon>Bacillales</taxon>
        <taxon>Paenibacillaceae</taxon>
        <taxon>Paenibacillus</taxon>
    </lineage>
</organism>
<reference evidence="3" key="1">
    <citation type="journal article" date="2019" name="Int. J. Syst. Evol. Microbiol.">
        <title>The Global Catalogue of Microorganisms (GCM) 10K type strain sequencing project: providing services to taxonomists for standard genome sequencing and annotation.</title>
        <authorList>
            <consortium name="The Broad Institute Genomics Platform"/>
            <consortium name="The Broad Institute Genome Sequencing Center for Infectious Disease"/>
            <person name="Wu L."/>
            <person name="Ma J."/>
        </authorList>
    </citation>
    <scope>NUCLEOTIDE SEQUENCE [LARGE SCALE GENOMIC DNA]</scope>
    <source>
        <strain evidence="3">KCTC 33849</strain>
    </source>
</reference>
<dbReference type="NCBIfam" id="NF040601">
    <property type="entry name" value="TerS_not_xtmA"/>
    <property type="match status" value="1"/>
</dbReference>
<evidence type="ECO:0000313" key="3">
    <source>
        <dbReference type="Proteomes" id="UP001597540"/>
    </source>
</evidence>
<dbReference type="EMBL" id="JBHUMJ010000015">
    <property type="protein sequence ID" value="MFD2703782.1"/>
    <property type="molecule type" value="Genomic_DNA"/>
</dbReference>
<evidence type="ECO:0000313" key="2">
    <source>
        <dbReference type="EMBL" id="MFD2703782.1"/>
    </source>
</evidence>
<evidence type="ECO:0000256" key="1">
    <source>
        <dbReference type="SAM" id="MobiDB-lite"/>
    </source>
</evidence>
<dbReference type="Proteomes" id="UP001597540">
    <property type="component" value="Unassembled WGS sequence"/>
</dbReference>
<proteinExistence type="predicted"/>
<gene>
    <name evidence="2" type="primary">terS</name>
    <name evidence="2" type="ORF">ACFSVM_25465</name>
</gene>
<dbReference type="RefSeq" id="WP_379265313.1">
    <property type="nucleotide sequence ID" value="NZ_JBHUMJ010000015.1"/>
</dbReference>
<comment type="caution">
    <text evidence="2">The sequence shown here is derived from an EMBL/GenBank/DDBJ whole genome shotgun (WGS) entry which is preliminary data.</text>
</comment>
<keyword evidence="3" id="KW-1185">Reference proteome</keyword>
<accession>A0ABW5SVH2</accession>